<dbReference type="EC" id="2.8.4.4" evidence="8"/>
<keyword evidence="1 8" id="KW-0004">4Fe-4S</keyword>
<dbReference type="AlphaFoldDB" id="A0A941IY54"/>
<evidence type="ECO:0000256" key="1">
    <source>
        <dbReference type="ARBA" id="ARBA00022485"/>
    </source>
</evidence>
<dbReference type="PROSITE" id="PS01278">
    <property type="entry name" value="MTTASE_RADICAL"/>
    <property type="match status" value="1"/>
</dbReference>
<evidence type="ECO:0000313" key="12">
    <source>
        <dbReference type="EMBL" id="MBR8536203.1"/>
    </source>
</evidence>
<keyword evidence="2 8" id="KW-0963">Cytoplasm</keyword>
<dbReference type="SFLD" id="SFLDF00274">
    <property type="entry name" value="ribosomal_protein_S12_methylth"/>
    <property type="match status" value="1"/>
</dbReference>
<dbReference type="Pfam" id="PF18693">
    <property type="entry name" value="TRAM_2"/>
    <property type="match status" value="1"/>
</dbReference>
<evidence type="ECO:0000256" key="6">
    <source>
        <dbReference type="ARBA" id="ARBA00023004"/>
    </source>
</evidence>
<feature type="binding site" evidence="8">
    <location>
        <position position="16"/>
    </location>
    <ligand>
        <name>[4Fe-4S] cluster</name>
        <dbReference type="ChEBI" id="CHEBI:49883"/>
        <label>1</label>
    </ligand>
</feature>
<dbReference type="EMBL" id="JAGTAR010000016">
    <property type="protein sequence ID" value="MBR8536203.1"/>
    <property type="molecule type" value="Genomic_DNA"/>
</dbReference>
<feature type="binding site" evidence="8">
    <location>
        <position position="156"/>
    </location>
    <ligand>
        <name>[4Fe-4S] cluster</name>
        <dbReference type="ChEBI" id="CHEBI:49883"/>
        <label>2</label>
        <note>4Fe-4S-S-AdoMet</note>
    </ligand>
</feature>
<keyword evidence="6 8" id="KW-0408">Iron</keyword>
<keyword evidence="12" id="KW-0687">Ribonucleoprotein</keyword>
<evidence type="ECO:0000256" key="3">
    <source>
        <dbReference type="ARBA" id="ARBA00022679"/>
    </source>
</evidence>
<dbReference type="Pfam" id="PF04055">
    <property type="entry name" value="Radical_SAM"/>
    <property type="match status" value="1"/>
</dbReference>
<feature type="domain" description="MTTase N-terminal" evidence="10">
    <location>
        <begin position="7"/>
        <end position="125"/>
    </location>
</feature>
<dbReference type="InterPro" id="IPR002792">
    <property type="entry name" value="TRAM_dom"/>
</dbReference>
<dbReference type="PROSITE" id="PS51918">
    <property type="entry name" value="RADICAL_SAM"/>
    <property type="match status" value="1"/>
</dbReference>
<keyword evidence="7 8" id="KW-0411">Iron-sulfur</keyword>
<dbReference type="GO" id="GO:0005840">
    <property type="term" value="C:ribosome"/>
    <property type="evidence" value="ECO:0007669"/>
    <property type="project" value="UniProtKB-KW"/>
</dbReference>
<dbReference type="PROSITE" id="PS51449">
    <property type="entry name" value="MTTASE_N"/>
    <property type="match status" value="1"/>
</dbReference>
<dbReference type="SFLD" id="SFLDS00029">
    <property type="entry name" value="Radical_SAM"/>
    <property type="match status" value="1"/>
</dbReference>
<dbReference type="Gene3D" id="2.40.50.140">
    <property type="entry name" value="Nucleic acid-binding proteins"/>
    <property type="match status" value="1"/>
</dbReference>
<organism evidence="12 13">
    <name type="scientific">Carboxylicivirga sediminis</name>
    <dbReference type="NCBI Taxonomy" id="2006564"/>
    <lineage>
        <taxon>Bacteria</taxon>
        <taxon>Pseudomonadati</taxon>
        <taxon>Bacteroidota</taxon>
        <taxon>Bacteroidia</taxon>
        <taxon>Marinilabiliales</taxon>
        <taxon>Marinilabiliaceae</taxon>
        <taxon>Carboxylicivirga</taxon>
    </lineage>
</organism>
<dbReference type="NCBIfam" id="TIGR00089">
    <property type="entry name" value="MiaB/RimO family radical SAM methylthiotransferase"/>
    <property type="match status" value="1"/>
</dbReference>
<keyword evidence="5 8" id="KW-0479">Metal-binding</keyword>
<keyword evidence="3 8" id="KW-0808">Transferase</keyword>
<dbReference type="InterPro" id="IPR007197">
    <property type="entry name" value="rSAM"/>
</dbReference>
<dbReference type="InterPro" id="IPR013848">
    <property type="entry name" value="Methylthiotransferase_N"/>
</dbReference>
<dbReference type="InterPro" id="IPR012340">
    <property type="entry name" value="NA-bd_OB-fold"/>
</dbReference>
<evidence type="ECO:0000256" key="8">
    <source>
        <dbReference type="HAMAP-Rule" id="MF_01865"/>
    </source>
</evidence>
<dbReference type="InterPro" id="IPR005839">
    <property type="entry name" value="Methylthiotransferase"/>
</dbReference>
<dbReference type="RefSeq" id="WP_212191090.1">
    <property type="nucleotide sequence ID" value="NZ_JAGTAR010000016.1"/>
</dbReference>
<sequence length="436" mass="50406">MAVPKGKKVDVVTLGCSKNLVDSEFLIRQFKANGIEVAHDAETPDGEVAIINTCGFIADAKEESIDTILEFAEAKKRGDIKQLYVMGCLSERYPGQLKKELPEVDKFYGKFDWKDIVSEIGATYRRDLMNERSLTTPDHYAYLKISEGCNRTCSYCAIPIITGKHVSRPMDDLLEEARRLRDTGVKELQVIAQDLSFYGYDLYKSYKLPHLVDELAKIDGIEWIRLHYAYPAGFPLDVLKVMHDNPKVCNYLDIALQHISDNMLELMRRGVRKNQTYRLIEEMRKQVPDIHLRTTFITGHPGETEKDFAEMEQFVKDIRFERLGVFPYSHEDDTYAHKKYKDDVPDEVKQERADRIMDIQNGIAKEINQAKVGKTLKVIIDREEGDYFIGRTEYDSPEVDQEVLLHKEENRELQKGEFYNVEITDSEDYDLFGIAK</sequence>
<proteinExistence type="inferred from homology"/>
<dbReference type="InterPro" id="IPR006638">
    <property type="entry name" value="Elp3/MiaA/NifB-like_rSAM"/>
</dbReference>
<reference evidence="12" key="1">
    <citation type="journal article" date="2018" name="Int. J. Syst. Evol. Microbiol.">
        <title>Carboxylicivirga sediminis sp. nov., isolated from coastal sediment.</title>
        <authorList>
            <person name="Wang F.Q."/>
            <person name="Ren L.H."/>
            <person name="Zou R.J."/>
            <person name="Sun Y.Z."/>
            <person name="Liu X.J."/>
            <person name="Jiang F."/>
            <person name="Liu L.J."/>
        </authorList>
    </citation>
    <scope>NUCLEOTIDE SEQUENCE</scope>
    <source>
        <strain evidence="12">JR1</strain>
    </source>
</reference>
<evidence type="ECO:0000256" key="4">
    <source>
        <dbReference type="ARBA" id="ARBA00022691"/>
    </source>
</evidence>
<dbReference type="GO" id="GO:0005829">
    <property type="term" value="C:cytosol"/>
    <property type="evidence" value="ECO:0007669"/>
    <property type="project" value="TreeGrafter"/>
</dbReference>
<keyword evidence="13" id="KW-1185">Reference proteome</keyword>
<dbReference type="InterPro" id="IPR038135">
    <property type="entry name" value="Methylthiotransferase_N_sf"/>
</dbReference>
<feature type="domain" description="TRAM" evidence="9">
    <location>
        <begin position="369"/>
        <end position="436"/>
    </location>
</feature>
<comment type="function">
    <text evidence="8">Catalyzes the methylthiolation of an aspartic acid residue of ribosomal protein uS12.</text>
</comment>
<comment type="cofactor">
    <cofactor evidence="8">
        <name>[4Fe-4S] cluster</name>
        <dbReference type="ChEBI" id="CHEBI:49883"/>
    </cofactor>
    <text evidence="8">Binds 2 [4Fe-4S] clusters. One cluster is coordinated with 3 cysteines and an exchangeable S-adenosyl-L-methionine.</text>
</comment>
<dbReference type="Gene3D" id="3.80.30.20">
    <property type="entry name" value="tm_1862 like domain"/>
    <property type="match status" value="1"/>
</dbReference>
<dbReference type="InterPro" id="IPR023404">
    <property type="entry name" value="rSAM_horseshoe"/>
</dbReference>
<comment type="catalytic activity">
    <reaction evidence="8">
        <text>L-aspartate(89)-[ribosomal protein uS12]-hydrogen + (sulfur carrier)-SH + AH2 + 2 S-adenosyl-L-methionine = 3-methylsulfanyl-L-aspartate(89)-[ribosomal protein uS12]-hydrogen + (sulfur carrier)-H + 5'-deoxyadenosine + L-methionine + A + S-adenosyl-L-homocysteine + 2 H(+)</text>
        <dbReference type="Rhea" id="RHEA:37087"/>
        <dbReference type="Rhea" id="RHEA-COMP:10460"/>
        <dbReference type="Rhea" id="RHEA-COMP:10461"/>
        <dbReference type="Rhea" id="RHEA-COMP:14737"/>
        <dbReference type="Rhea" id="RHEA-COMP:14739"/>
        <dbReference type="ChEBI" id="CHEBI:13193"/>
        <dbReference type="ChEBI" id="CHEBI:15378"/>
        <dbReference type="ChEBI" id="CHEBI:17319"/>
        <dbReference type="ChEBI" id="CHEBI:17499"/>
        <dbReference type="ChEBI" id="CHEBI:29917"/>
        <dbReference type="ChEBI" id="CHEBI:29961"/>
        <dbReference type="ChEBI" id="CHEBI:57844"/>
        <dbReference type="ChEBI" id="CHEBI:57856"/>
        <dbReference type="ChEBI" id="CHEBI:59789"/>
        <dbReference type="ChEBI" id="CHEBI:64428"/>
        <dbReference type="ChEBI" id="CHEBI:73599"/>
        <dbReference type="EC" id="2.8.4.4"/>
    </reaction>
</comment>
<dbReference type="InterPro" id="IPR005840">
    <property type="entry name" value="Ribosomal_uS12_MeSTrfase_RimO"/>
</dbReference>
<comment type="similarity">
    <text evidence="8">Belongs to the methylthiotransferase family. RimO subfamily.</text>
</comment>
<comment type="caution">
    <text evidence="12">The sequence shown here is derived from an EMBL/GenBank/DDBJ whole genome shotgun (WGS) entry which is preliminary data.</text>
</comment>
<evidence type="ECO:0000259" key="10">
    <source>
        <dbReference type="PROSITE" id="PS51449"/>
    </source>
</evidence>
<protein>
    <recommendedName>
        <fullName evidence="8">Ribosomal protein uS12 methylthiotransferase RimO</fullName>
        <shortName evidence="8">uS12 MTTase</shortName>
        <shortName evidence="8">uS12 methylthiotransferase</shortName>
        <ecNumber evidence="8">2.8.4.4</ecNumber>
    </recommendedName>
    <alternativeName>
        <fullName evidence="8">Ribosomal protein uS12 (aspartate-C(3))-methylthiotransferase</fullName>
    </alternativeName>
    <alternativeName>
        <fullName evidence="8">Ribosome maturation factor RimO</fullName>
    </alternativeName>
</protein>
<accession>A0A941IY54</accession>
<comment type="subcellular location">
    <subcellularLocation>
        <location evidence="8">Cytoplasm</location>
    </subcellularLocation>
</comment>
<dbReference type="SFLD" id="SFLDG01061">
    <property type="entry name" value="methylthiotransferase"/>
    <property type="match status" value="1"/>
</dbReference>
<evidence type="ECO:0000313" key="13">
    <source>
        <dbReference type="Proteomes" id="UP000679220"/>
    </source>
</evidence>
<evidence type="ECO:0000256" key="7">
    <source>
        <dbReference type="ARBA" id="ARBA00023014"/>
    </source>
</evidence>
<dbReference type="InterPro" id="IPR020612">
    <property type="entry name" value="Methylthiotransferase_CS"/>
</dbReference>
<dbReference type="Gene3D" id="3.40.50.12160">
    <property type="entry name" value="Methylthiotransferase, N-terminal domain"/>
    <property type="match status" value="1"/>
</dbReference>
<dbReference type="GO" id="GO:0035599">
    <property type="term" value="F:aspartic acid methylthiotransferase activity"/>
    <property type="evidence" value="ECO:0007669"/>
    <property type="project" value="TreeGrafter"/>
</dbReference>
<name>A0A941IY54_9BACT</name>
<dbReference type="PROSITE" id="PS50926">
    <property type="entry name" value="TRAM"/>
    <property type="match status" value="1"/>
</dbReference>
<dbReference type="SUPFAM" id="SSF102114">
    <property type="entry name" value="Radical SAM enzymes"/>
    <property type="match status" value="1"/>
</dbReference>
<keyword evidence="4 8" id="KW-0949">S-adenosyl-L-methionine</keyword>
<evidence type="ECO:0000259" key="9">
    <source>
        <dbReference type="PROSITE" id="PS50926"/>
    </source>
</evidence>
<dbReference type="GO" id="GO:0103039">
    <property type="term" value="F:protein methylthiotransferase activity"/>
    <property type="evidence" value="ECO:0007669"/>
    <property type="project" value="UniProtKB-EC"/>
</dbReference>
<feature type="domain" description="Radical SAM core" evidence="11">
    <location>
        <begin position="135"/>
        <end position="366"/>
    </location>
</feature>
<dbReference type="PANTHER" id="PTHR43837:SF1">
    <property type="entry name" value="RIBOSOMAL PROTEIN US12 METHYLTHIOTRANSFERASE RIMO"/>
    <property type="match status" value="1"/>
</dbReference>
<evidence type="ECO:0000259" key="11">
    <source>
        <dbReference type="PROSITE" id="PS51918"/>
    </source>
</evidence>
<reference evidence="12" key="2">
    <citation type="submission" date="2021-04" db="EMBL/GenBank/DDBJ databases">
        <authorList>
            <person name="Zhang T."/>
            <person name="Zhang Y."/>
            <person name="Lu D."/>
            <person name="Zuo D."/>
            <person name="Du Z."/>
        </authorList>
    </citation>
    <scope>NUCLEOTIDE SEQUENCE</scope>
    <source>
        <strain evidence="12">JR1</strain>
    </source>
</reference>
<evidence type="ECO:0000256" key="2">
    <source>
        <dbReference type="ARBA" id="ARBA00022490"/>
    </source>
</evidence>
<feature type="binding site" evidence="8">
    <location>
        <position position="149"/>
    </location>
    <ligand>
        <name>[4Fe-4S] cluster</name>
        <dbReference type="ChEBI" id="CHEBI:49883"/>
        <label>2</label>
        <note>4Fe-4S-S-AdoMet</note>
    </ligand>
</feature>
<dbReference type="Pfam" id="PF00919">
    <property type="entry name" value="UPF0004"/>
    <property type="match status" value="1"/>
</dbReference>
<gene>
    <name evidence="8 12" type="primary">rimO</name>
    <name evidence="12" type="ORF">KDU71_11595</name>
</gene>
<dbReference type="PANTHER" id="PTHR43837">
    <property type="entry name" value="RIBOSOMAL PROTEIN S12 METHYLTHIOTRANSFERASE RIMO"/>
    <property type="match status" value="1"/>
</dbReference>
<dbReference type="InterPro" id="IPR058240">
    <property type="entry name" value="rSAM_sf"/>
</dbReference>
<dbReference type="SMART" id="SM00729">
    <property type="entry name" value="Elp3"/>
    <property type="match status" value="1"/>
</dbReference>
<dbReference type="CDD" id="cd01335">
    <property type="entry name" value="Radical_SAM"/>
    <property type="match status" value="1"/>
</dbReference>
<keyword evidence="12" id="KW-0689">Ribosomal protein</keyword>
<feature type="binding site" evidence="8">
    <location>
        <position position="153"/>
    </location>
    <ligand>
        <name>[4Fe-4S] cluster</name>
        <dbReference type="ChEBI" id="CHEBI:49883"/>
        <label>2</label>
        <note>4Fe-4S-S-AdoMet</note>
    </ligand>
</feature>
<feature type="binding site" evidence="8">
    <location>
        <position position="54"/>
    </location>
    <ligand>
        <name>[4Fe-4S] cluster</name>
        <dbReference type="ChEBI" id="CHEBI:49883"/>
        <label>1</label>
    </ligand>
</feature>
<feature type="binding site" evidence="8">
    <location>
        <position position="88"/>
    </location>
    <ligand>
        <name>[4Fe-4S] cluster</name>
        <dbReference type="ChEBI" id="CHEBI:49883"/>
        <label>1</label>
    </ligand>
</feature>
<dbReference type="GO" id="GO:0006400">
    <property type="term" value="P:tRNA modification"/>
    <property type="evidence" value="ECO:0007669"/>
    <property type="project" value="InterPro"/>
</dbReference>
<dbReference type="SFLD" id="SFLDG01082">
    <property type="entry name" value="B12-binding_domain_containing"/>
    <property type="match status" value="1"/>
</dbReference>
<dbReference type="NCBIfam" id="TIGR01125">
    <property type="entry name" value="30S ribosomal protein S12 methylthiotransferase RimO"/>
    <property type="match status" value="1"/>
</dbReference>
<dbReference type="HAMAP" id="MF_01865">
    <property type="entry name" value="MTTase_RimO"/>
    <property type="match status" value="1"/>
</dbReference>
<dbReference type="Proteomes" id="UP000679220">
    <property type="component" value="Unassembled WGS sequence"/>
</dbReference>
<dbReference type="FunFam" id="3.80.30.20:FF:000001">
    <property type="entry name" value="tRNA-2-methylthio-N(6)-dimethylallyladenosine synthase 2"/>
    <property type="match status" value="1"/>
</dbReference>
<evidence type="ECO:0000256" key="5">
    <source>
        <dbReference type="ARBA" id="ARBA00022723"/>
    </source>
</evidence>
<dbReference type="GO" id="GO:0046872">
    <property type="term" value="F:metal ion binding"/>
    <property type="evidence" value="ECO:0007669"/>
    <property type="project" value="UniProtKB-KW"/>
</dbReference>
<dbReference type="GO" id="GO:0051539">
    <property type="term" value="F:4 iron, 4 sulfur cluster binding"/>
    <property type="evidence" value="ECO:0007669"/>
    <property type="project" value="UniProtKB-UniRule"/>
</dbReference>